<sequence length="146" mass="16499">MDPVAATLAAAFIGAVPVAAALIYKLGRDASTPIIRKGSSIKNLHHNYEVLDKELQKLLALATDIDHGRVNSKEIKNTGTYKLWITRVWEIQAEVEALVNEYERIKEKFRREINGIAKGKLSKKMVNKHQEVRQHIEEGKFLIANL</sequence>
<evidence type="ECO:0008006" key="2">
    <source>
        <dbReference type="Google" id="ProtNLM"/>
    </source>
</evidence>
<dbReference type="Gramene" id="Manes.10G113754.1.v8.1">
    <property type="protein sequence ID" value="Manes.10G113754.1.v8.1.CDS.1"/>
    <property type="gene ID" value="Manes.10G113754.v8.1"/>
</dbReference>
<protein>
    <recommendedName>
        <fullName evidence="2">Rx N-terminal domain-containing protein</fullName>
    </recommendedName>
</protein>
<dbReference type="AlphaFoldDB" id="A0A199UA75"/>
<reference evidence="1" key="1">
    <citation type="submission" date="2016-02" db="EMBL/GenBank/DDBJ databases">
        <title>WGS assembly of Manihot esculenta.</title>
        <authorList>
            <person name="Bredeson J.V."/>
            <person name="Prochnik S.E."/>
            <person name="Lyons J.B."/>
            <person name="Schmutz J."/>
            <person name="Grimwood J."/>
            <person name="Vrebalov J."/>
            <person name="Bart R.S."/>
            <person name="Amuge T."/>
            <person name="Ferguson M.E."/>
            <person name="Green R."/>
            <person name="Putnam N."/>
            <person name="Stites J."/>
            <person name="Rounsley S."/>
            <person name="Rokhsar D.S."/>
        </authorList>
    </citation>
    <scope>NUCLEOTIDE SEQUENCE [LARGE SCALE GENOMIC DNA]</scope>
    <source>
        <tissue evidence="1">Leaf</tissue>
    </source>
</reference>
<name>A0A199UA75_MANES</name>
<organism evidence="1">
    <name type="scientific">Manihot esculenta</name>
    <name type="common">Cassava</name>
    <name type="synonym">Jatropha manihot</name>
    <dbReference type="NCBI Taxonomy" id="3983"/>
    <lineage>
        <taxon>Eukaryota</taxon>
        <taxon>Viridiplantae</taxon>
        <taxon>Streptophyta</taxon>
        <taxon>Embryophyta</taxon>
        <taxon>Tracheophyta</taxon>
        <taxon>Spermatophyta</taxon>
        <taxon>Magnoliopsida</taxon>
        <taxon>eudicotyledons</taxon>
        <taxon>Gunneridae</taxon>
        <taxon>Pentapetalae</taxon>
        <taxon>rosids</taxon>
        <taxon>fabids</taxon>
        <taxon>Malpighiales</taxon>
        <taxon>Euphorbiaceae</taxon>
        <taxon>Crotonoideae</taxon>
        <taxon>Manihoteae</taxon>
        <taxon>Manihot</taxon>
    </lineage>
</organism>
<accession>A0A199UA75</accession>
<proteinExistence type="predicted"/>
<gene>
    <name evidence="1" type="ORF">MANES_S077400</name>
</gene>
<dbReference type="OrthoDB" id="854502at2759"/>
<dbReference type="EMBL" id="KV450789">
    <property type="protein sequence ID" value="OAY21557.1"/>
    <property type="molecule type" value="Genomic_DNA"/>
</dbReference>
<evidence type="ECO:0000313" key="1">
    <source>
        <dbReference type="EMBL" id="OAY21557.1"/>
    </source>
</evidence>